<accession>A0ABR5IDX3</accession>
<name>A0ABR5IDX3_9ACTN</name>
<dbReference type="Proteomes" id="UP000037247">
    <property type="component" value="Unassembled WGS sequence"/>
</dbReference>
<proteinExistence type="predicted"/>
<comment type="caution">
    <text evidence="3">The sequence shown here is derived from an EMBL/GenBank/DDBJ whole genome shotgun (WGS) entry which is preliminary data.</text>
</comment>
<protein>
    <submittedName>
        <fullName evidence="3">LuxR family transcriptional regulator</fullName>
    </submittedName>
</protein>
<dbReference type="RefSeq" id="WP_049698202.1">
    <property type="nucleotide sequence ID" value="NZ_JAQDQF010000005.1"/>
</dbReference>
<dbReference type="Gene3D" id="1.10.10.10">
    <property type="entry name" value="Winged helix-like DNA-binding domain superfamily/Winged helix DNA-binding domain"/>
    <property type="match status" value="1"/>
</dbReference>
<keyword evidence="4" id="KW-1185">Reference proteome</keyword>
<dbReference type="InterPro" id="IPR000792">
    <property type="entry name" value="Tscrpt_reg_LuxR_C"/>
</dbReference>
<dbReference type="InterPro" id="IPR036388">
    <property type="entry name" value="WH-like_DNA-bd_sf"/>
</dbReference>
<reference evidence="3 4" key="1">
    <citation type="submission" date="2015-05" db="EMBL/GenBank/DDBJ databases">
        <title>Draft genome sequence of the bacterium Gordonia jacobaea a new member of the Gordonia genus.</title>
        <authorList>
            <person name="Jimenez-Galisteo G."/>
            <person name="Dominguez A."/>
            <person name="Munoz E."/>
            <person name="Vinas M."/>
        </authorList>
    </citation>
    <scope>NUCLEOTIDE SEQUENCE [LARGE SCALE GENOMIC DNA]</scope>
    <source>
        <strain evidence="4">mv1</strain>
    </source>
</reference>
<dbReference type="SMART" id="SM00421">
    <property type="entry name" value="HTH_LUXR"/>
    <property type="match status" value="1"/>
</dbReference>
<evidence type="ECO:0000313" key="4">
    <source>
        <dbReference type="Proteomes" id="UP000037247"/>
    </source>
</evidence>
<organism evidence="3 4">
    <name type="scientific">Gordonia jacobaea</name>
    <dbReference type="NCBI Taxonomy" id="122202"/>
    <lineage>
        <taxon>Bacteria</taxon>
        <taxon>Bacillati</taxon>
        <taxon>Actinomycetota</taxon>
        <taxon>Actinomycetes</taxon>
        <taxon>Mycobacteriales</taxon>
        <taxon>Gordoniaceae</taxon>
        <taxon>Gordonia</taxon>
    </lineage>
</organism>
<dbReference type="EMBL" id="LDTZ01000015">
    <property type="protein sequence ID" value="KNA91863.1"/>
    <property type="molecule type" value="Genomic_DNA"/>
</dbReference>
<sequence length="174" mass="18548">MTSTIGPRAGQGTPPTTPTPMAIAPSIPTRRSSFSTPLEAVRRRQEALERLAARRIVTPPPMAPSTAGRSADVAHLRPVVSASVSPGGQSIPHDAELSHPRVPLTTREIEVLRTWLLTDSKSVAASRLMISVGTVNTHLARIRTKYADAGRPARTKASLVARAIQDGLISLDEL</sequence>
<dbReference type="SUPFAM" id="SSF46894">
    <property type="entry name" value="C-terminal effector domain of the bipartite response regulators"/>
    <property type="match status" value="1"/>
</dbReference>
<evidence type="ECO:0000313" key="3">
    <source>
        <dbReference type="EMBL" id="KNA91863.1"/>
    </source>
</evidence>
<feature type="region of interest" description="Disordered" evidence="1">
    <location>
        <begin position="1"/>
        <end position="38"/>
    </location>
</feature>
<dbReference type="InterPro" id="IPR016032">
    <property type="entry name" value="Sig_transdc_resp-reg_C-effctor"/>
</dbReference>
<gene>
    <name evidence="3" type="ORF">ABW18_06535</name>
</gene>
<evidence type="ECO:0000259" key="2">
    <source>
        <dbReference type="SMART" id="SM00421"/>
    </source>
</evidence>
<evidence type="ECO:0000256" key="1">
    <source>
        <dbReference type="SAM" id="MobiDB-lite"/>
    </source>
</evidence>
<feature type="domain" description="HTH luxR-type" evidence="2">
    <location>
        <begin position="101"/>
        <end position="163"/>
    </location>
</feature>
<dbReference type="Pfam" id="PF00196">
    <property type="entry name" value="GerE"/>
    <property type="match status" value="1"/>
</dbReference>